<proteinExistence type="predicted"/>
<dbReference type="Proteomes" id="UP000183997">
    <property type="component" value="Unassembled WGS sequence"/>
</dbReference>
<dbReference type="STRING" id="1121421.SAMN02745123_03026"/>
<accession>A0A1M6V3D1</accession>
<protein>
    <submittedName>
        <fullName evidence="2">Uncharacterized protein</fullName>
    </submittedName>
</protein>
<evidence type="ECO:0000313" key="2">
    <source>
        <dbReference type="EMBL" id="SHK76002.1"/>
    </source>
</evidence>
<evidence type="ECO:0000313" key="3">
    <source>
        <dbReference type="Proteomes" id="UP000183997"/>
    </source>
</evidence>
<gene>
    <name evidence="2" type="ORF">SAMN02745123_03026</name>
</gene>
<evidence type="ECO:0000256" key="1">
    <source>
        <dbReference type="SAM" id="MobiDB-lite"/>
    </source>
</evidence>
<reference evidence="3" key="1">
    <citation type="submission" date="2016-11" db="EMBL/GenBank/DDBJ databases">
        <authorList>
            <person name="Varghese N."/>
            <person name="Submissions S."/>
        </authorList>
    </citation>
    <scope>NUCLEOTIDE SEQUENCE [LARGE SCALE GENOMIC DNA]</scope>
    <source>
        <strain evidence="3">DSM 10349</strain>
    </source>
</reference>
<dbReference type="RefSeq" id="WP_072915988.1">
    <property type="nucleotide sequence ID" value="NZ_FRAR01000023.1"/>
</dbReference>
<dbReference type="EMBL" id="FRAR01000023">
    <property type="protein sequence ID" value="SHK76002.1"/>
    <property type="molecule type" value="Genomic_DNA"/>
</dbReference>
<feature type="region of interest" description="Disordered" evidence="1">
    <location>
        <begin position="50"/>
        <end position="73"/>
    </location>
</feature>
<dbReference type="AlphaFoldDB" id="A0A1M6V3D1"/>
<sequence length="180" mass="20403">MAFDKYFLNRQSDLDGKSKEEQKQAILNNEEFKDFPEVIELKKQVEETDKEIIAGTNDQNKNSEAEGVDRPSQAKIEADLNQKLTSLQNDYNSKIAGLVNSAKKELDSKQKGGSKKELVQKYIGLSESLESQCDARVYAAINFAENELSKYGYQSSVPAQAKTVYQQTKKDRRMHLLSKL</sequence>
<dbReference type="OrthoDB" id="1795755at2"/>
<name>A0A1M6V3D1_9FIRM</name>
<keyword evidence="3" id="KW-1185">Reference proteome</keyword>
<organism evidence="2 3">
    <name type="scientific">Desulforamulus aeronauticus DSM 10349</name>
    <dbReference type="NCBI Taxonomy" id="1121421"/>
    <lineage>
        <taxon>Bacteria</taxon>
        <taxon>Bacillati</taxon>
        <taxon>Bacillota</taxon>
        <taxon>Clostridia</taxon>
        <taxon>Eubacteriales</taxon>
        <taxon>Peptococcaceae</taxon>
        <taxon>Desulforamulus</taxon>
    </lineage>
</organism>